<accession>A0A6C0DYI6</accession>
<dbReference type="SUPFAM" id="SSF52540">
    <property type="entry name" value="P-loop containing nucleoside triphosphate hydrolases"/>
    <property type="match status" value="1"/>
</dbReference>
<sequence length="791" mass="94743">MNQTTKYLTYIYERYLTLKNSNKTSYDNNDLWKIFEYYTCIKLSQDYKTQFYEYDDIEPTFKEQNKMSRNDTGIDLCNLDKTIVQCKLRKDTLSWSDCATFFASDNIYDDDTKKKIIRWDNLIIARNTDCLLSQNLLERSKLFIDKQYKKEEIIKFCENLLLHPPQYQIPETKFCLRDYQKECIELITNNKKNIIISIPTGTGKNSVIIYSLQDDKKYLILVPRIILMEQLKEEIIKHKPKYKSKIQLISSANNNTFDKSKNITICVFNSIKQIEPYDIFEKIFIDEAHHINKPEIYQIEDETQETEEIQETIEDDKKYIQTIETLTKYNNNVYLSATIDKIPNFEYYHKDIREMINLKYLCDYTVHIPIFSDDPNNTDICKHLIKNYKNIIIYCSTQKDGKAFNQLLNQLQNNCSNYIDSNTPKKERNDIIDKYKKGLFPFLVNVKILVEGFDAPITKGVCFINMPKNGTTLIQIIGRALRLHEAKTIANIILPYSTKDNETNIRCFLRTIAKNDSRIRKSYESKITDGYISIDKTITNNENVELRYELIYNSMGIIINNRDNWMNNFEKVKKYIEENKKRPSSESKETNIKTLGIWLSCQIQNFKNKRYNFTNENIYNIFDAFIKEHRQTIFITNNEKWMLYLAQCKEFIIKEKKRPNEDSKNPQEKKIGKWFTDQKLRYKKQDQALKHPEIRKIYENFMEDSQFKFCFETNEELWNRNLLLLINYFDTNDEVPSYKDDKILYKWLSHQKDDYNNGTLARTNEYYTKWENLINHKKYSKFFVKGYRRKS</sequence>
<evidence type="ECO:0000259" key="2">
    <source>
        <dbReference type="PROSITE" id="PS51194"/>
    </source>
</evidence>
<reference evidence="3" key="1">
    <citation type="journal article" date="2020" name="Nature">
        <title>Giant virus diversity and host interactions through global metagenomics.</title>
        <authorList>
            <person name="Schulz F."/>
            <person name="Roux S."/>
            <person name="Paez-Espino D."/>
            <person name="Jungbluth S."/>
            <person name="Walsh D.A."/>
            <person name="Denef V.J."/>
            <person name="McMahon K.D."/>
            <person name="Konstantinidis K.T."/>
            <person name="Eloe-Fadrosh E.A."/>
            <person name="Kyrpides N.C."/>
            <person name="Woyke T."/>
        </authorList>
    </citation>
    <scope>NUCLEOTIDE SEQUENCE</scope>
    <source>
        <strain evidence="3">GVMAG-M-3300023179-103</strain>
    </source>
</reference>
<dbReference type="GO" id="GO:0005524">
    <property type="term" value="F:ATP binding"/>
    <property type="evidence" value="ECO:0007669"/>
    <property type="project" value="InterPro"/>
</dbReference>
<dbReference type="SMART" id="SM00490">
    <property type="entry name" value="HELICc"/>
    <property type="match status" value="1"/>
</dbReference>
<dbReference type="Gene3D" id="3.40.50.300">
    <property type="entry name" value="P-loop containing nucleotide triphosphate hydrolases"/>
    <property type="match status" value="2"/>
</dbReference>
<organism evidence="3">
    <name type="scientific">viral metagenome</name>
    <dbReference type="NCBI Taxonomy" id="1070528"/>
    <lineage>
        <taxon>unclassified sequences</taxon>
        <taxon>metagenomes</taxon>
        <taxon>organismal metagenomes</taxon>
    </lineage>
</organism>
<evidence type="ECO:0008006" key="4">
    <source>
        <dbReference type="Google" id="ProtNLM"/>
    </source>
</evidence>
<dbReference type="Pfam" id="PF04851">
    <property type="entry name" value="ResIII"/>
    <property type="match status" value="1"/>
</dbReference>
<dbReference type="PROSITE" id="PS51192">
    <property type="entry name" value="HELICASE_ATP_BIND_1"/>
    <property type="match status" value="1"/>
</dbReference>
<dbReference type="AlphaFoldDB" id="A0A6C0DYI6"/>
<dbReference type="GO" id="GO:0003677">
    <property type="term" value="F:DNA binding"/>
    <property type="evidence" value="ECO:0007669"/>
    <property type="project" value="InterPro"/>
</dbReference>
<feature type="domain" description="Helicase ATP-binding" evidence="1">
    <location>
        <begin position="185"/>
        <end position="357"/>
    </location>
</feature>
<dbReference type="InterPro" id="IPR027417">
    <property type="entry name" value="P-loop_NTPase"/>
</dbReference>
<dbReference type="GO" id="GO:0016787">
    <property type="term" value="F:hydrolase activity"/>
    <property type="evidence" value="ECO:0007669"/>
    <property type="project" value="InterPro"/>
</dbReference>
<dbReference type="PROSITE" id="PS51194">
    <property type="entry name" value="HELICASE_CTER"/>
    <property type="match status" value="1"/>
</dbReference>
<dbReference type="InterPro" id="IPR014001">
    <property type="entry name" value="Helicase_ATP-bd"/>
</dbReference>
<evidence type="ECO:0000259" key="1">
    <source>
        <dbReference type="PROSITE" id="PS51192"/>
    </source>
</evidence>
<proteinExistence type="predicted"/>
<dbReference type="Pfam" id="PF00271">
    <property type="entry name" value="Helicase_C"/>
    <property type="match status" value="1"/>
</dbReference>
<name>A0A6C0DYI6_9ZZZZ</name>
<feature type="domain" description="Helicase C-terminal" evidence="2">
    <location>
        <begin position="380"/>
        <end position="545"/>
    </location>
</feature>
<dbReference type="GO" id="GO:0005829">
    <property type="term" value="C:cytosol"/>
    <property type="evidence" value="ECO:0007669"/>
    <property type="project" value="TreeGrafter"/>
</dbReference>
<dbReference type="PANTHER" id="PTHR47396:SF1">
    <property type="entry name" value="ATP-DEPENDENT HELICASE IRC3-RELATED"/>
    <property type="match status" value="1"/>
</dbReference>
<evidence type="ECO:0000313" key="3">
    <source>
        <dbReference type="EMBL" id="QHT21522.1"/>
    </source>
</evidence>
<dbReference type="InterPro" id="IPR001650">
    <property type="entry name" value="Helicase_C-like"/>
</dbReference>
<dbReference type="Gene3D" id="6.10.140.530">
    <property type="match status" value="1"/>
</dbReference>
<dbReference type="PANTHER" id="PTHR47396">
    <property type="entry name" value="TYPE I RESTRICTION ENZYME ECOKI R PROTEIN"/>
    <property type="match status" value="1"/>
</dbReference>
<protein>
    <recommendedName>
        <fullName evidence="4">Helicase ATP-binding domain-containing protein</fullName>
    </recommendedName>
</protein>
<dbReference type="InterPro" id="IPR050742">
    <property type="entry name" value="Helicase_Restrict-Modif_Enz"/>
</dbReference>
<dbReference type="SMART" id="SM00487">
    <property type="entry name" value="DEXDc"/>
    <property type="match status" value="1"/>
</dbReference>
<dbReference type="InterPro" id="IPR006935">
    <property type="entry name" value="Helicase/UvrB_N"/>
</dbReference>
<dbReference type="EMBL" id="MN739695">
    <property type="protein sequence ID" value="QHT21522.1"/>
    <property type="molecule type" value="Genomic_DNA"/>
</dbReference>